<evidence type="ECO:0000259" key="3">
    <source>
        <dbReference type="PROSITE" id="PS51747"/>
    </source>
</evidence>
<evidence type="ECO:0000256" key="2">
    <source>
        <dbReference type="ARBA" id="ARBA00022833"/>
    </source>
</evidence>
<evidence type="ECO:0000256" key="1">
    <source>
        <dbReference type="ARBA" id="ARBA00022723"/>
    </source>
</evidence>
<keyword evidence="5" id="KW-1185">Reference proteome</keyword>
<comment type="caution">
    <text evidence="4">The sequence shown here is derived from an EMBL/GenBank/DDBJ whole genome shotgun (WGS) entry which is preliminary data.</text>
</comment>
<name>A0ABD3QYN9_9STRA</name>
<dbReference type="PANTHER" id="PTHR11079">
    <property type="entry name" value="CYTOSINE DEAMINASE FAMILY MEMBER"/>
    <property type="match status" value="1"/>
</dbReference>
<dbReference type="AlphaFoldDB" id="A0ABD3QYN9"/>
<dbReference type="InterPro" id="IPR002125">
    <property type="entry name" value="CMP_dCMP_dom"/>
</dbReference>
<dbReference type="Pfam" id="PF00383">
    <property type="entry name" value="dCMP_cyt_deam_1"/>
    <property type="match status" value="1"/>
</dbReference>
<sequence>MIQNFRRIPTLYFLYFVNLYPRYLSAFIPPARPTNDRCSYEKYVKRKSNASISEVAPRMYGDNGDHSCMQEQTTPRNQSIYTIRLPEEYRDEMIHDFFMDLALEQAQVAREKGEVPIGAVIVGRYDDETISTDRYETRNRTNQCRDRMTFRVISKAHNLVETNIDASAHAELLALRQGARNLKNWRYPPNCTLYTTLEPCPMCLSSIQAFRIDNLVYGAPDHRLGAVETHMNLLSIVKHPYHEIKSVVGGVQEEKCGGIVVDFFRERRKIKKESKSLTLHDEG</sequence>
<dbReference type="Gene3D" id="3.40.140.10">
    <property type="entry name" value="Cytidine Deaminase, domain 2"/>
    <property type="match status" value="1"/>
</dbReference>
<accession>A0ABD3QYN9</accession>
<dbReference type="PROSITE" id="PS51747">
    <property type="entry name" value="CYT_DCMP_DEAMINASES_2"/>
    <property type="match status" value="1"/>
</dbReference>
<dbReference type="InterPro" id="IPR016192">
    <property type="entry name" value="APOBEC/CMP_deaminase_Zn-bd"/>
</dbReference>
<dbReference type="EMBL" id="JABMIG020000003">
    <property type="protein sequence ID" value="KAL3805407.1"/>
    <property type="molecule type" value="Genomic_DNA"/>
</dbReference>
<dbReference type="PROSITE" id="PS00903">
    <property type="entry name" value="CYT_DCMP_DEAMINASES_1"/>
    <property type="match status" value="1"/>
</dbReference>
<dbReference type="InterPro" id="IPR016193">
    <property type="entry name" value="Cytidine_deaminase-like"/>
</dbReference>
<feature type="domain" description="CMP/dCMP-type deaminase" evidence="3">
    <location>
        <begin position="93"/>
        <end position="228"/>
    </location>
</feature>
<dbReference type="CDD" id="cd01285">
    <property type="entry name" value="nucleoside_deaminase"/>
    <property type="match status" value="1"/>
</dbReference>
<organism evidence="4 5">
    <name type="scientific">Cyclotella cryptica</name>
    <dbReference type="NCBI Taxonomy" id="29204"/>
    <lineage>
        <taxon>Eukaryota</taxon>
        <taxon>Sar</taxon>
        <taxon>Stramenopiles</taxon>
        <taxon>Ochrophyta</taxon>
        <taxon>Bacillariophyta</taxon>
        <taxon>Coscinodiscophyceae</taxon>
        <taxon>Thalassiosirophycidae</taxon>
        <taxon>Stephanodiscales</taxon>
        <taxon>Stephanodiscaceae</taxon>
        <taxon>Cyclotella</taxon>
    </lineage>
</organism>
<protein>
    <recommendedName>
        <fullName evidence="3">CMP/dCMP-type deaminase domain-containing protein</fullName>
    </recommendedName>
</protein>
<dbReference type="GO" id="GO:0046872">
    <property type="term" value="F:metal ion binding"/>
    <property type="evidence" value="ECO:0007669"/>
    <property type="project" value="UniProtKB-KW"/>
</dbReference>
<dbReference type="Proteomes" id="UP001516023">
    <property type="component" value="Unassembled WGS sequence"/>
</dbReference>
<keyword evidence="1" id="KW-0479">Metal-binding</keyword>
<evidence type="ECO:0000313" key="4">
    <source>
        <dbReference type="EMBL" id="KAL3805407.1"/>
    </source>
</evidence>
<keyword evidence="2" id="KW-0862">Zinc</keyword>
<proteinExistence type="predicted"/>
<dbReference type="SUPFAM" id="SSF53927">
    <property type="entry name" value="Cytidine deaminase-like"/>
    <property type="match status" value="1"/>
</dbReference>
<gene>
    <name evidence="4" type="ORF">HJC23_009114</name>
</gene>
<evidence type="ECO:0000313" key="5">
    <source>
        <dbReference type="Proteomes" id="UP001516023"/>
    </source>
</evidence>
<dbReference type="GO" id="GO:0008033">
    <property type="term" value="P:tRNA processing"/>
    <property type="evidence" value="ECO:0007669"/>
    <property type="project" value="UniProtKB-KW"/>
</dbReference>
<dbReference type="GO" id="GO:0052717">
    <property type="term" value="F:tRNA-specific adenosine-34 deaminase activity"/>
    <property type="evidence" value="ECO:0007669"/>
    <property type="project" value="UniProtKB-EC"/>
</dbReference>
<reference evidence="4 5" key="1">
    <citation type="journal article" date="2020" name="G3 (Bethesda)">
        <title>Improved Reference Genome for Cyclotella cryptica CCMP332, a Model for Cell Wall Morphogenesis, Salinity Adaptation, and Lipid Production in Diatoms (Bacillariophyta).</title>
        <authorList>
            <person name="Roberts W.R."/>
            <person name="Downey K.M."/>
            <person name="Ruck E.C."/>
            <person name="Traller J.C."/>
            <person name="Alverson A.J."/>
        </authorList>
    </citation>
    <scope>NUCLEOTIDE SEQUENCE [LARGE SCALE GENOMIC DNA]</scope>
    <source>
        <strain evidence="4 5">CCMP332</strain>
    </source>
</reference>
<dbReference type="PANTHER" id="PTHR11079:SF179">
    <property type="entry name" value="TRNA(ADENINE(34)) DEAMINASE, CHLOROPLASTIC"/>
    <property type="match status" value="1"/>
</dbReference>